<proteinExistence type="predicted"/>
<accession>A0A4C1V831</accession>
<protein>
    <submittedName>
        <fullName evidence="2">Uncharacterized protein</fullName>
    </submittedName>
</protein>
<feature type="region of interest" description="Disordered" evidence="1">
    <location>
        <begin position="65"/>
        <end position="120"/>
    </location>
</feature>
<feature type="compositionally biased region" description="Pro residues" evidence="1">
    <location>
        <begin position="75"/>
        <end position="84"/>
    </location>
</feature>
<name>A0A4C1V831_EUMVA</name>
<keyword evidence="3" id="KW-1185">Reference proteome</keyword>
<evidence type="ECO:0000313" key="3">
    <source>
        <dbReference type="Proteomes" id="UP000299102"/>
    </source>
</evidence>
<evidence type="ECO:0000313" key="2">
    <source>
        <dbReference type="EMBL" id="GBP35028.1"/>
    </source>
</evidence>
<feature type="compositionally biased region" description="Basic residues" evidence="1">
    <location>
        <begin position="107"/>
        <end position="120"/>
    </location>
</feature>
<reference evidence="2 3" key="1">
    <citation type="journal article" date="2019" name="Commun. Biol.">
        <title>The bagworm genome reveals a unique fibroin gene that provides high tensile strength.</title>
        <authorList>
            <person name="Kono N."/>
            <person name="Nakamura H."/>
            <person name="Ohtoshi R."/>
            <person name="Tomita M."/>
            <person name="Numata K."/>
            <person name="Arakawa K."/>
        </authorList>
    </citation>
    <scope>NUCLEOTIDE SEQUENCE [LARGE SCALE GENOMIC DNA]</scope>
</reference>
<dbReference type="AlphaFoldDB" id="A0A4C1V831"/>
<dbReference type="Proteomes" id="UP000299102">
    <property type="component" value="Unassembled WGS sequence"/>
</dbReference>
<comment type="caution">
    <text evidence="2">The sequence shown here is derived from an EMBL/GenBank/DDBJ whole genome shotgun (WGS) entry which is preliminary data.</text>
</comment>
<evidence type="ECO:0000256" key="1">
    <source>
        <dbReference type="SAM" id="MobiDB-lite"/>
    </source>
</evidence>
<organism evidence="2 3">
    <name type="scientific">Eumeta variegata</name>
    <name type="common">Bagworm moth</name>
    <name type="synonym">Eumeta japonica</name>
    <dbReference type="NCBI Taxonomy" id="151549"/>
    <lineage>
        <taxon>Eukaryota</taxon>
        <taxon>Metazoa</taxon>
        <taxon>Ecdysozoa</taxon>
        <taxon>Arthropoda</taxon>
        <taxon>Hexapoda</taxon>
        <taxon>Insecta</taxon>
        <taxon>Pterygota</taxon>
        <taxon>Neoptera</taxon>
        <taxon>Endopterygota</taxon>
        <taxon>Lepidoptera</taxon>
        <taxon>Glossata</taxon>
        <taxon>Ditrysia</taxon>
        <taxon>Tineoidea</taxon>
        <taxon>Psychidae</taxon>
        <taxon>Oiketicinae</taxon>
        <taxon>Eumeta</taxon>
    </lineage>
</organism>
<dbReference type="EMBL" id="BGZK01000298">
    <property type="protein sequence ID" value="GBP35028.1"/>
    <property type="molecule type" value="Genomic_DNA"/>
</dbReference>
<sequence>MRVIVWMPNHLVLARSDTIFFTFFVTFFIRDQVTYLTSRFVRDDRLGLINKSETPTLVNMTSTAAGAAGCQPRTDGPPPAPRAAPAPRSLNTELARNNPGYFDRRTRGAKRRTHRRRTSTLLWRVHRRPPPAARAALVYDPDEGRSAP</sequence>
<gene>
    <name evidence="2" type="ORF">EVAR_75230_1</name>
</gene>